<dbReference type="InterPro" id="IPR004143">
    <property type="entry name" value="BPL_LPL_catalytic"/>
</dbReference>
<dbReference type="Gene3D" id="3.30.930.10">
    <property type="entry name" value="Bira Bifunctional Protein, Domain 2"/>
    <property type="match status" value="1"/>
</dbReference>
<dbReference type="AlphaFoldDB" id="A0A0P7VZ61"/>
<name>A0A0P7VZ61_9RHOB</name>
<dbReference type="InterPro" id="IPR045864">
    <property type="entry name" value="aa-tRNA-synth_II/BPL/LPL"/>
</dbReference>
<keyword evidence="5" id="KW-1185">Reference proteome</keyword>
<accession>A0A0P7VZ61</accession>
<evidence type="ECO:0000313" key="4">
    <source>
        <dbReference type="Proteomes" id="UP000050413"/>
    </source>
</evidence>
<gene>
    <name evidence="2" type="ORF">Ga0058931_0809</name>
    <name evidence="3" type="ORF">HLUCCA05_10545</name>
</gene>
<dbReference type="EMBL" id="FBYC01000004">
    <property type="protein sequence ID" value="CUX80104.1"/>
    <property type="molecule type" value="Genomic_DNA"/>
</dbReference>
<dbReference type="SUPFAM" id="SSF55681">
    <property type="entry name" value="Class II aaRS and biotin synthetases"/>
    <property type="match status" value="1"/>
</dbReference>
<comment type="caution">
    <text evidence="3">The sequence shown here is derived from an EMBL/GenBank/DDBJ whole genome shotgun (WGS) entry which is preliminary data.</text>
</comment>
<proteinExistence type="predicted"/>
<evidence type="ECO:0000313" key="2">
    <source>
        <dbReference type="EMBL" id="CUX80104.1"/>
    </source>
</evidence>
<reference evidence="3 4" key="1">
    <citation type="submission" date="2015-09" db="EMBL/GenBank/DDBJ databases">
        <title>Identification and resolution of microdiversity through metagenomic sequencing of parallel consortia.</title>
        <authorList>
            <person name="Nelson W.C."/>
            <person name="Romine M.F."/>
            <person name="Lindemann S.R."/>
        </authorList>
    </citation>
    <scope>NUCLEOTIDE SEQUENCE [LARGE SCALE GENOMIC DNA]</scope>
    <source>
        <strain evidence="3">HL-91</strain>
    </source>
</reference>
<protein>
    <submittedName>
        <fullName evidence="2">Biotin/lipoate A/B protein ligase family protein</fullName>
    </submittedName>
</protein>
<feature type="domain" description="BPL/LPL catalytic" evidence="1">
    <location>
        <begin position="24"/>
        <end position="202"/>
    </location>
</feature>
<dbReference type="GO" id="GO:0016874">
    <property type="term" value="F:ligase activity"/>
    <property type="evidence" value="ECO:0007669"/>
    <property type="project" value="UniProtKB-KW"/>
</dbReference>
<dbReference type="STRING" id="1666912.Ga0058931_0809"/>
<evidence type="ECO:0000259" key="1">
    <source>
        <dbReference type="Pfam" id="PF16917"/>
    </source>
</evidence>
<dbReference type="Proteomes" id="UP000050413">
    <property type="component" value="Unassembled WGS sequence"/>
</dbReference>
<reference evidence="2 5" key="2">
    <citation type="submission" date="2016-01" db="EMBL/GenBank/DDBJ databases">
        <authorList>
            <person name="Varghese N."/>
        </authorList>
    </citation>
    <scope>NUCLEOTIDE SEQUENCE [LARGE SCALE GENOMIC DNA]</scope>
    <source>
        <strain evidence="2 5">HL-91</strain>
    </source>
</reference>
<organism evidence="3 4">
    <name type="scientific">Roseibaca calidilacus</name>
    <dbReference type="NCBI Taxonomy" id="1666912"/>
    <lineage>
        <taxon>Bacteria</taxon>
        <taxon>Pseudomonadati</taxon>
        <taxon>Pseudomonadota</taxon>
        <taxon>Alphaproteobacteria</taxon>
        <taxon>Rhodobacterales</taxon>
        <taxon>Paracoccaceae</taxon>
        <taxon>Roseinatronobacter</taxon>
    </lineage>
</organism>
<sequence>MGHVPAPDRDRIMQAAKPAPKIHLPPPFTLKHSNDSDLFGHAMAQAAEDGAGTLYLHEGPGLCSFALVLEPEEPLATSQLAFLLCMTALADALAAHCAPERAVRVNWPDEIIYDKARLGGARFGVPAGTAEGDVPDWLVFCAELIADRDQLAAPGEAPNSTSLKEEEFDPTEDMIATFASYVMLYLDRWKHEGFDAVSNRFLMRIDPPLLRGVRRVEGNRLIEITPSGGGKRSAPLLEAAGKTGWRNATGIVL</sequence>
<dbReference type="Pfam" id="PF16917">
    <property type="entry name" value="BPL_LplA_LipB_2"/>
    <property type="match status" value="1"/>
</dbReference>
<dbReference type="OrthoDB" id="7657788at2"/>
<evidence type="ECO:0000313" key="3">
    <source>
        <dbReference type="EMBL" id="KPP92824.1"/>
    </source>
</evidence>
<evidence type="ECO:0000313" key="5">
    <source>
        <dbReference type="Proteomes" id="UP000182045"/>
    </source>
</evidence>
<dbReference type="EMBL" id="LJSG01000011">
    <property type="protein sequence ID" value="KPP92824.1"/>
    <property type="molecule type" value="Genomic_DNA"/>
</dbReference>
<keyword evidence="2" id="KW-0436">Ligase</keyword>
<dbReference type="Proteomes" id="UP000182045">
    <property type="component" value="Unassembled WGS sequence"/>
</dbReference>
<dbReference type="PATRIC" id="fig|1666912.4.peg.2292"/>